<gene>
    <name evidence="1" type="ORF">TRFO_17738</name>
</gene>
<reference evidence="1" key="1">
    <citation type="submission" date="2016-10" db="EMBL/GenBank/DDBJ databases">
        <authorList>
            <person name="Benchimol M."/>
            <person name="Almeida L.G."/>
            <person name="Vasconcelos A.T."/>
            <person name="Perreira-Neves A."/>
            <person name="Rosa I.A."/>
            <person name="Tasca T."/>
            <person name="Bogo M.R."/>
            <person name="de Souza W."/>
        </authorList>
    </citation>
    <scope>NUCLEOTIDE SEQUENCE [LARGE SCALE GENOMIC DNA]</scope>
    <source>
        <strain evidence="1">K</strain>
    </source>
</reference>
<dbReference type="GeneID" id="94834464"/>
<dbReference type="RefSeq" id="XP_068365593.1">
    <property type="nucleotide sequence ID" value="XM_068499760.1"/>
</dbReference>
<evidence type="ECO:0000313" key="2">
    <source>
        <dbReference type="Proteomes" id="UP000179807"/>
    </source>
</evidence>
<protein>
    <submittedName>
        <fullName evidence="1">Uncharacterized protein</fullName>
    </submittedName>
</protein>
<organism evidence="1 2">
    <name type="scientific">Tritrichomonas foetus</name>
    <dbReference type="NCBI Taxonomy" id="1144522"/>
    <lineage>
        <taxon>Eukaryota</taxon>
        <taxon>Metamonada</taxon>
        <taxon>Parabasalia</taxon>
        <taxon>Tritrichomonadida</taxon>
        <taxon>Tritrichomonadidae</taxon>
        <taxon>Tritrichomonas</taxon>
    </lineage>
</organism>
<sequence>MSSLTRDILQLSLDLALVDNSEISEFRIDEVIKNNDYDYHQSIEELSQLSMRARKVAFNNCGCDCQEDLTSLQFHQRYNSISQELLNISKSLYKEISKPKKYNTNLHGFNRMAAKQIFIRSTLDLNPNYNAQFIYNIGIGKHTTNTFKKPVILPEIQNTAKNMFGQNSKFEKSEKNDGYFEYQQTSNCYSSLPTSEQLREVFFREFDTNDLNDSH</sequence>
<comment type="caution">
    <text evidence="1">The sequence shown here is derived from an EMBL/GenBank/DDBJ whole genome shotgun (WGS) entry which is preliminary data.</text>
</comment>
<accession>A0A1J4KMC8</accession>
<keyword evidence="2" id="KW-1185">Reference proteome</keyword>
<evidence type="ECO:0000313" key="1">
    <source>
        <dbReference type="EMBL" id="OHT12457.1"/>
    </source>
</evidence>
<proteinExistence type="predicted"/>
<dbReference type="AlphaFoldDB" id="A0A1J4KMC8"/>
<dbReference type="VEuPathDB" id="TrichDB:TRFO_17738"/>
<dbReference type="EMBL" id="MLAK01000563">
    <property type="protein sequence ID" value="OHT12457.1"/>
    <property type="molecule type" value="Genomic_DNA"/>
</dbReference>
<name>A0A1J4KMC8_9EUKA</name>
<dbReference type="Proteomes" id="UP000179807">
    <property type="component" value="Unassembled WGS sequence"/>
</dbReference>